<keyword evidence="2" id="KW-1133">Transmembrane helix</keyword>
<evidence type="ECO:0000256" key="1">
    <source>
        <dbReference type="SAM" id="MobiDB-lite"/>
    </source>
</evidence>
<protein>
    <recommendedName>
        <fullName evidence="3">DUF6542 domain-containing protein</fullName>
    </recommendedName>
</protein>
<accession>A0AA37C0L3</accession>
<feature type="transmembrane region" description="Helical" evidence="2">
    <location>
        <begin position="195"/>
        <end position="221"/>
    </location>
</feature>
<evidence type="ECO:0000313" key="4">
    <source>
        <dbReference type="EMBL" id="GHI48308.1"/>
    </source>
</evidence>
<dbReference type="EMBL" id="BNDZ01000005">
    <property type="protein sequence ID" value="GHI48308.1"/>
    <property type="molecule type" value="Genomic_DNA"/>
</dbReference>
<evidence type="ECO:0000256" key="2">
    <source>
        <dbReference type="SAM" id="Phobius"/>
    </source>
</evidence>
<evidence type="ECO:0000313" key="5">
    <source>
        <dbReference type="Proteomes" id="UP001051844"/>
    </source>
</evidence>
<sequence length="268" mass="27355">MAAGRAKVYAAGGDPYPPGAGKLGRNACSWWGPGRGATYLVPVEQPSTSAQQARRPAPLPAQGSPADARPPAAPGPRRGQDAARAARLRPGRPGRPAARPRGVVRRMPRPRLTGLGAGLLSTAAMVVAGGVAWLLPAGAQTVAFGVLFLPVCALTGLWVRPADLAMGPVVVPLAYAIGVLPVAEGGGAGFTGQVMGLVTTLALNAGWLYGGTLVAGVIVTVRKVRLMSAARRKARSVPRRPAAEQAAPRTDHEGGPSGRRAPRSRVAP</sequence>
<proteinExistence type="predicted"/>
<dbReference type="AlphaFoldDB" id="A0AA37C0L3"/>
<dbReference type="Proteomes" id="UP001051844">
    <property type="component" value="Unassembled WGS sequence"/>
</dbReference>
<evidence type="ECO:0000259" key="3">
    <source>
        <dbReference type="Pfam" id="PF20177"/>
    </source>
</evidence>
<feature type="region of interest" description="Disordered" evidence="1">
    <location>
        <begin position="39"/>
        <end position="105"/>
    </location>
</feature>
<feature type="transmembrane region" description="Helical" evidence="2">
    <location>
        <begin position="141"/>
        <end position="159"/>
    </location>
</feature>
<gene>
    <name evidence="4" type="ORF">ScoT_44820</name>
</gene>
<reference evidence="4" key="1">
    <citation type="submission" date="2022-09" db="EMBL/GenBank/DDBJ databases">
        <title>Whole genome shotgun sequence of Streptomyces albidoflavus NBRC 12854.</title>
        <authorList>
            <person name="Komaki H."/>
            <person name="Tamura T."/>
        </authorList>
    </citation>
    <scope>NUCLEOTIDE SEQUENCE</scope>
    <source>
        <strain evidence="4">NBRC 12854</strain>
    </source>
</reference>
<feature type="compositionally biased region" description="Low complexity" evidence="1">
    <location>
        <begin position="239"/>
        <end position="248"/>
    </location>
</feature>
<organism evidence="4 5">
    <name type="scientific">Streptomyces albidoflavus</name>
    <dbReference type="NCBI Taxonomy" id="1886"/>
    <lineage>
        <taxon>Bacteria</taxon>
        <taxon>Bacillati</taxon>
        <taxon>Actinomycetota</taxon>
        <taxon>Actinomycetes</taxon>
        <taxon>Kitasatosporales</taxon>
        <taxon>Streptomycetaceae</taxon>
        <taxon>Streptomyces</taxon>
        <taxon>Streptomyces albidoflavus group</taxon>
    </lineage>
</organism>
<dbReference type="Pfam" id="PF20177">
    <property type="entry name" value="DUF6542"/>
    <property type="match status" value="1"/>
</dbReference>
<feature type="region of interest" description="Disordered" evidence="1">
    <location>
        <begin position="232"/>
        <end position="268"/>
    </location>
</feature>
<keyword evidence="2" id="KW-0472">Membrane</keyword>
<dbReference type="InterPro" id="IPR046672">
    <property type="entry name" value="DUF6542"/>
</dbReference>
<comment type="caution">
    <text evidence="4">The sequence shown here is derived from an EMBL/GenBank/DDBJ whole genome shotgun (WGS) entry which is preliminary data.</text>
</comment>
<feature type="compositionally biased region" description="Low complexity" evidence="1">
    <location>
        <begin position="50"/>
        <end position="70"/>
    </location>
</feature>
<feature type="region of interest" description="Disordered" evidence="1">
    <location>
        <begin position="1"/>
        <end position="24"/>
    </location>
</feature>
<keyword evidence="2" id="KW-0812">Transmembrane</keyword>
<name>A0AA37C0L3_9ACTN</name>
<feature type="domain" description="DUF6542" evidence="3">
    <location>
        <begin position="111"/>
        <end position="226"/>
    </location>
</feature>
<feature type="transmembrane region" description="Helical" evidence="2">
    <location>
        <begin position="164"/>
        <end position="183"/>
    </location>
</feature>
<feature type="transmembrane region" description="Helical" evidence="2">
    <location>
        <begin position="115"/>
        <end position="135"/>
    </location>
</feature>